<keyword evidence="2" id="KW-1185">Reference proteome</keyword>
<name>A0ABM0TAQ3_CAMSA</name>
<dbReference type="SUPFAM" id="SSF54529">
    <property type="entry name" value="Mitochondrial glycoprotein MAM33-like"/>
    <property type="match status" value="1"/>
</dbReference>
<feature type="compositionally biased region" description="Acidic residues" evidence="1">
    <location>
        <begin position="129"/>
        <end position="148"/>
    </location>
</feature>
<dbReference type="Gene3D" id="3.10.280.10">
    <property type="entry name" value="Mitochondrial glycoprotein"/>
    <property type="match status" value="1"/>
</dbReference>
<dbReference type="PANTHER" id="PTHR10826">
    <property type="entry name" value="COMPLEMENT COMPONENT 1"/>
    <property type="match status" value="1"/>
</dbReference>
<protein>
    <submittedName>
        <fullName evidence="3">Uncharacterized protein At2g39795, mitochondrial-like</fullName>
    </submittedName>
</protein>
<feature type="region of interest" description="Disordered" evidence="1">
    <location>
        <begin position="123"/>
        <end position="160"/>
    </location>
</feature>
<reference evidence="2" key="1">
    <citation type="journal article" date="2014" name="Nat. Commun.">
        <title>The emerging biofuel crop Camelina sativa retains a highly undifferentiated hexaploid genome structure.</title>
        <authorList>
            <person name="Kagale S."/>
            <person name="Koh C."/>
            <person name="Nixon J."/>
            <person name="Bollina V."/>
            <person name="Clarke W.E."/>
            <person name="Tuteja R."/>
            <person name="Spillane C."/>
            <person name="Robinson S.J."/>
            <person name="Links M.G."/>
            <person name="Clarke C."/>
            <person name="Higgins E.E."/>
            <person name="Huebert T."/>
            <person name="Sharpe A.G."/>
            <person name="Parkin I.A."/>
        </authorList>
    </citation>
    <scope>NUCLEOTIDE SEQUENCE [LARGE SCALE GENOMIC DNA]</scope>
    <source>
        <strain evidence="2">cv. DH55</strain>
    </source>
</reference>
<reference evidence="3" key="2">
    <citation type="submission" date="2025-08" db="UniProtKB">
        <authorList>
            <consortium name="RefSeq"/>
        </authorList>
    </citation>
    <scope>IDENTIFICATION</scope>
    <source>
        <tissue evidence="3">Leaf</tissue>
    </source>
</reference>
<evidence type="ECO:0000313" key="3">
    <source>
        <dbReference type="RefSeq" id="XP_010423395.1"/>
    </source>
</evidence>
<evidence type="ECO:0000313" key="2">
    <source>
        <dbReference type="Proteomes" id="UP000694864"/>
    </source>
</evidence>
<feature type="region of interest" description="Disordered" evidence="1">
    <location>
        <begin position="78"/>
        <end position="98"/>
    </location>
</feature>
<dbReference type="Proteomes" id="UP000694864">
    <property type="component" value="Chromosome 8"/>
</dbReference>
<proteinExistence type="predicted"/>
<dbReference type="Pfam" id="PF02330">
    <property type="entry name" value="MAM33"/>
    <property type="match status" value="1"/>
</dbReference>
<dbReference type="RefSeq" id="XP_010423395.1">
    <property type="nucleotide sequence ID" value="XM_010425093.2"/>
</dbReference>
<organism evidence="2 3">
    <name type="scientific">Camelina sativa</name>
    <name type="common">False flax</name>
    <name type="synonym">Myagrum sativum</name>
    <dbReference type="NCBI Taxonomy" id="90675"/>
    <lineage>
        <taxon>Eukaryota</taxon>
        <taxon>Viridiplantae</taxon>
        <taxon>Streptophyta</taxon>
        <taxon>Embryophyta</taxon>
        <taxon>Tracheophyta</taxon>
        <taxon>Spermatophyta</taxon>
        <taxon>Magnoliopsida</taxon>
        <taxon>eudicotyledons</taxon>
        <taxon>Gunneridae</taxon>
        <taxon>Pentapetalae</taxon>
        <taxon>rosids</taxon>
        <taxon>malvids</taxon>
        <taxon>Brassicales</taxon>
        <taxon>Brassicaceae</taxon>
        <taxon>Camelineae</taxon>
        <taxon>Camelina</taxon>
    </lineage>
</organism>
<dbReference type="PANTHER" id="PTHR10826:SF37">
    <property type="entry name" value="MITOCHONDRIAL GLYCOPROTEIN FAMILY PROTEIN"/>
    <property type="match status" value="1"/>
</dbReference>
<sequence>MATLVRRAATRFVANYFKNRSSVYSFLDRSGYVSRKHLTPSFSRNIPFTTSTRNRKRASPTDPLLRIIETEIGYAENADDHQRVEETPSGFPFKMEDKPGGKIVTLTREYEGESVKVEVHMTNLVTGDKEDDEDDEEEAENEEGEDEDKPEKPKQSNVPLLVTLSKKTGPSLEFRCTAFPDRIAIKDMWVTFPDDPSKDELAYEGPSFRVLDEKLRKAFHRYIEIRGIKPSMLNFLHEYMINKDSREHLLWLKTLKNFVKP</sequence>
<gene>
    <name evidence="3" type="primary">LOC104708511</name>
</gene>
<dbReference type="GeneID" id="104708511"/>
<accession>A0ABM0TAQ3</accession>
<dbReference type="InterPro" id="IPR036561">
    <property type="entry name" value="MAM33_sf"/>
</dbReference>
<evidence type="ECO:0000256" key="1">
    <source>
        <dbReference type="SAM" id="MobiDB-lite"/>
    </source>
</evidence>
<dbReference type="InterPro" id="IPR003428">
    <property type="entry name" value="MAM33"/>
</dbReference>